<reference evidence="2 3" key="1">
    <citation type="submission" date="2016-10" db="EMBL/GenBank/DDBJ databases">
        <authorList>
            <person name="de Groot N.N."/>
        </authorList>
    </citation>
    <scope>NUCLEOTIDE SEQUENCE [LARGE SCALE GENOMIC DNA]</scope>
    <source>
        <strain evidence="2 3">CGMCC 1.3430</strain>
    </source>
</reference>
<keyword evidence="1" id="KW-0812">Transmembrane</keyword>
<evidence type="ECO:0000313" key="2">
    <source>
        <dbReference type="EMBL" id="SEA95725.1"/>
    </source>
</evidence>
<proteinExistence type="predicted"/>
<keyword evidence="1" id="KW-0472">Membrane</keyword>
<gene>
    <name evidence="2" type="ORF">SAMN04488051_11028</name>
</gene>
<evidence type="ECO:0000313" key="3">
    <source>
        <dbReference type="Proteomes" id="UP000198773"/>
    </source>
</evidence>
<dbReference type="RefSeq" id="WP_091344747.1">
    <property type="nucleotide sequence ID" value="NZ_FNRM01000010.1"/>
</dbReference>
<keyword evidence="3" id="KW-1185">Reference proteome</keyword>
<dbReference type="Proteomes" id="UP000198773">
    <property type="component" value="Unassembled WGS sequence"/>
</dbReference>
<keyword evidence="1" id="KW-1133">Transmembrane helix</keyword>
<dbReference type="EMBL" id="FNRM01000010">
    <property type="protein sequence ID" value="SEA95725.1"/>
    <property type="molecule type" value="Genomic_DNA"/>
</dbReference>
<feature type="transmembrane region" description="Helical" evidence="1">
    <location>
        <begin position="32"/>
        <end position="56"/>
    </location>
</feature>
<accession>A0A1H4FEL3</accession>
<sequence length="105" mass="10968">MRNVLIVFALLVAIVWLGPALLAFVGAVLVGGVVMIFDVLIAAVVVLCLAGLAYLLGAVLLNSLLLGVVLAGIVLLVVGFSVLWPLLLLLALVWLVSSRSPRRLA</sequence>
<protein>
    <submittedName>
        <fullName evidence="2">Uncharacterized protein</fullName>
    </submittedName>
</protein>
<name>A0A1H4FEL3_ALKAM</name>
<organism evidence="2 3">
    <name type="scientific">Alkalimonas amylolytica</name>
    <dbReference type="NCBI Taxonomy" id="152573"/>
    <lineage>
        <taxon>Bacteria</taxon>
        <taxon>Pseudomonadati</taxon>
        <taxon>Pseudomonadota</taxon>
        <taxon>Gammaproteobacteria</taxon>
        <taxon>Alkalimonas</taxon>
    </lineage>
</organism>
<dbReference type="AlphaFoldDB" id="A0A1H4FEL3"/>
<feature type="transmembrane region" description="Helical" evidence="1">
    <location>
        <begin position="63"/>
        <end position="96"/>
    </location>
</feature>
<dbReference type="STRING" id="152573.SAMN04488051_11028"/>
<evidence type="ECO:0000256" key="1">
    <source>
        <dbReference type="SAM" id="Phobius"/>
    </source>
</evidence>